<dbReference type="EMBL" id="QFNK01000127">
    <property type="protein sequence ID" value="PZO86136.1"/>
    <property type="molecule type" value="Genomic_DNA"/>
</dbReference>
<proteinExistence type="predicted"/>
<dbReference type="Proteomes" id="UP000249557">
    <property type="component" value="Unassembled WGS sequence"/>
</dbReference>
<organism evidence="2 3">
    <name type="scientific">Micavibrio aeruginosavorus</name>
    <dbReference type="NCBI Taxonomy" id="349221"/>
    <lineage>
        <taxon>Bacteria</taxon>
        <taxon>Pseudomonadati</taxon>
        <taxon>Bdellovibrionota</taxon>
        <taxon>Bdellovibrionia</taxon>
        <taxon>Bdellovibrionales</taxon>
        <taxon>Pseudobdellovibrionaceae</taxon>
        <taxon>Micavibrio</taxon>
    </lineage>
</organism>
<feature type="transmembrane region" description="Helical" evidence="1">
    <location>
        <begin position="62"/>
        <end position="86"/>
    </location>
</feature>
<feature type="transmembrane region" description="Helical" evidence="1">
    <location>
        <begin position="262"/>
        <end position="284"/>
    </location>
</feature>
<keyword evidence="1" id="KW-0812">Transmembrane</keyword>
<feature type="transmembrane region" description="Helical" evidence="1">
    <location>
        <begin position="230"/>
        <end position="250"/>
    </location>
</feature>
<evidence type="ECO:0000256" key="1">
    <source>
        <dbReference type="SAM" id="Phobius"/>
    </source>
</evidence>
<feature type="transmembrane region" description="Helical" evidence="1">
    <location>
        <begin position="136"/>
        <end position="160"/>
    </location>
</feature>
<sequence length="295" mass="33298">MSGVPIPKDLPLPLPAPEPILIGVLVFFFLMHIVFVNFMVGGSLLTLYYEIKGLKNKAYDKLAYTLASTITVNKSIAVVLGVGPLLAINTLYTVYFYSANALTGDFWIAVIPLVIIAFLLTYVHKYLWHAMEKVKWLHIAVSALAGGLFLFIPLIFLANINLMLFPDKWTAVQGFWDALMNVGNAFPRYFHFITACFALTGLFMVWMFRRMDDNEIREIGFERADLIRKGYRWAFWPTLLQFFIGPVVILTLPEVSQPIGKVYGIIGFGALTGMFMLFLMGIELRRPAGCIGRSF</sequence>
<comment type="caution">
    <text evidence="2">The sequence shown here is derived from an EMBL/GenBank/DDBJ whole genome shotgun (WGS) entry which is preliminary data.</text>
</comment>
<keyword evidence="1" id="KW-0472">Membrane</keyword>
<feature type="transmembrane region" description="Helical" evidence="1">
    <location>
        <begin position="106"/>
        <end position="124"/>
    </location>
</feature>
<name>A0A2W4ZXC3_9BACT</name>
<feature type="transmembrane region" description="Helical" evidence="1">
    <location>
        <begin position="189"/>
        <end position="209"/>
    </location>
</feature>
<feature type="non-terminal residue" evidence="2">
    <location>
        <position position="295"/>
    </location>
</feature>
<dbReference type="AlphaFoldDB" id="A0A2W4ZXC3"/>
<protein>
    <submittedName>
        <fullName evidence="2">Cytochrome C</fullName>
    </submittedName>
</protein>
<evidence type="ECO:0000313" key="3">
    <source>
        <dbReference type="Proteomes" id="UP000249557"/>
    </source>
</evidence>
<evidence type="ECO:0000313" key="2">
    <source>
        <dbReference type="EMBL" id="PZO86136.1"/>
    </source>
</evidence>
<gene>
    <name evidence="2" type="ORF">DI626_06850</name>
</gene>
<accession>A0A2W4ZXC3</accession>
<keyword evidence="1" id="KW-1133">Transmembrane helix</keyword>
<reference evidence="2 3" key="1">
    <citation type="submission" date="2017-08" db="EMBL/GenBank/DDBJ databases">
        <title>Infants hospitalized years apart are colonized by the same room-sourced microbial strains.</title>
        <authorList>
            <person name="Brooks B."/>
            <person name="Olm M.R."/>
            <person name="Firek B.A."/>
            <person name="Baker R."/>
            <person name="Thomas B.C."/>
            <person name="Morowitz M.J."/>
            <person name="Banfield J.F."/>
        </authorList>
    </citation>
    <scope>NUCLEOTIDE SEQUENCE [LARGE SCALE GENOMIC DNA]</scope>
    <source>
        <strain evidence="2">S2_018_000_R2_104</strain>
    </source>
</reference>
<feature type="transmembrane region" description="Helical" evidence="1">
    <location>
        <begin position="20"/>
        <end position="50"/>
    </location>
</feature>